<organism evidence="1 2">
    <name type="scientific">Sphaerospermopsis reniformis</name>
    <dbReference type="NCBI Taxonomy" id="531300"/>
    <lineage>
        <taxon>Bacteria</taxon>
        <taxon>Bacillati</taxon>
        <taxon>Cyanobacteriota</taxon>
        <taxon>Cyanophyceae</taxon>
        <taxon>Nostocales</taxon>
        <taxon>Aphanizomenonaceae</taxon>
        <taxon>Sphaerospermopsis</taxon>
    </lineage>
</organism>
<gene>
    <name evidence="1" type="ORF">SR1949_18420</name>
</gene>
<accession>A0A479ZYR8</accession>
<dbReference type="Proteomes" id="UP000300142">
    <property type="component" value="Unassembled WGS sequence"/>
</dbReference>
<evidence type="ECO:0000313" key="1">
    <source>
        <dbReference type="EMBL" id="GCL36736.1"/>
    </source>
</evidence>
<protein>
    <submittedName>
        <fullName evidence="1">Uncharacterized protein</fullName>
    </submittedName>
</protein>
<name>A0A479ZYR8_9CYAN</name>
<dbReference type="EMBL" id="BJCE01000048">
    <property type="protein sequence ID" value="GCL36736.1"/>
    <property type="molecule type" value="Genomic_DNA"/>
</dbReference>
<comment type="caution">
    <text evidence="1">The sequence shown here is derived from an EMBL/GenBank/DDBJ whole genome shotgun (WGS) entry which is preliminary data.</text>
</comment>
<sequence length="159" mass="18570">MTFSMNTMTNKGLVPISQHTTWKKFSSFDLHLINTDKFGSSNVIPEIKELTNKLSAFPSVKRVRAIAKNFPDLHEINFDIELEKDTELSYENWEKLEDIVIEYEWKLRDKSGEKWYFHTQILEELPLLKDSTPVICTSDHKQGTKIDRPSSLMSIYQIS</sequence>
<evidence type="ECO:0000313" key="2">
    <source>
        <dbReference type="Proteomes" id="UP000300142"/>
    </source>
</evidence>
<keyword evidence="2" id="KW-1185">Reference proteome</keyword>
<reference evidence="2" key="1">
    <citation type="submission" date="2019-02" db="EMBL/GenBank/DDBJ databases">
        <title>Draft genome sequence of Sphaerospermopsis reniformis NIES-1949.</title>
        <authorList>
            <person name="Yamaguchi H."/>
            <person name="Suzuki S."/>
            <person name="Kawachi M."/>
        </authorList>
    </citation>
    <scope>NUCLEOTIDE SEQUENCE [LARGE SCALE GENOMIC DNA]</scope>
    <source>
        <strain evidence="2">NIES-1949</strain>
    </source>
</reference>
<dbReference type="AlphaFoldDB" id="A0A479ZYR8"/>
<proteinExistence type="predicted"/>